<dbReference type="Proteomes" id="UP000198901">
    <property type="component" value="Unassembled WGS sequence"/>
</dbReference>
<accession>A0A1G9PNP3</accession>
<sequence>MNNILKQALGALTLALLLASCKVTQPYERPAVRTQGLYRDVAATDTTSLADTPWDRLFPDTLLQRLIAEGIANNLDLKTAMTRIQAAEANLAQSKMAFFPSVTGNGATSVAKVPNVPSAATGFASRQYQLYVNSSWEADIWGKLRSTKRSYVAALLQSESYRRAVQTQLIANIANAYYSLLAYDAQLKITQQNVDIWIENVSTMKELKEAAVVTGAAVVQSEASRYAAEVTIPTLKQSIRETENALSVLLGRVPGPISRTTIEAQQVPDSLTTGVPAQLLSRRPDVQQAEYGLISAFELTNVAKTYFYPSLTLTANAGFSAVALGDLFKSASIFGNLAAGLAQPIFNKGLNTQRLKAAQATQEQSLIAFQSTLLTAGQEVSNALFAYQTAGDRAVLRTRQLAALEKSVEYTKELLKYSSANYTEVLVAQQSMLTAQLNSVGDRLQQLQSVVNLYRALGGGWK</sequence>
<dbReference type="PANTHER" id="PTHR30203">
    <property type="entry name" value="OUTER MEMBRANE CATION EFFLUX PROTEIN"/>
    <property type="match status" value="1"/>
</dbReference>
<evidence type="ECO:0000256" key="2">
    <source>
        <dbReference type="RuleBase" id="RU362097"/>
    </source>
</evidence>
<proteinExistence type="inferred from homology"/>
<evidence type="ECO:0000256" key="1">
    <source>
        <dbReference type="ARBA" id="ARBA00007613"/>
    </source>
</evidence>
<name>A0A1G9PNP3_9BACT</name>
<dbReference type="PROSITE" id="PS51257">
    <property type="entry name" value="PROKAR_LIPOPROTEIN"/>
    <property type="match status" value="1"/>
</dbReference>
<dbReference type="PANTHER" id="PTHR30203:SF33">
    <property type="entry name" value="BLR4455 PROTEIN"/>
    <property type="match status" value="1"/>
</dbReference>
<evidence type="ECO:0000313" key="4">
    <source>
        <dbReference type="Proteomes" id="UP000198901"/>
    </source>
</evidence>
<dbReference type="Gene3D" id="2.20.200.10">
    <property type="entry name" value="Outer membrane efflux proteins (OEP)"/>
    <property type="match status" value="1"/>
</dbReference>
<dbReference type="GO" id="GO:0015562">
    <property type="term" value="F:efflux transmembrane transporter activity"/>
    <property type="evidence" value="ECO:0007669"/>
    <property type="project" value="InterPro"/>
</dbReference>
<dbReference type="GO" id="GO:0005886">
    <property type="term" value="C:plasma membrane"/>
    <property type="evidence" value="ECO:0007669"/>
    <property type="project" value="UniProtKB-SubCell"/>
</dbReference>
<keyword evidence="2" id="KW-1134">Transmembrane beta strand</keyword>
<dbReference type="Gene3D" id="1.20.1600.10">
    <property type="entry name" value="Outer membrane efflux proteins (OEP)"/>
    <property type="match status" value="1"/>
</dbReference>
<comment type="subcellular location">
    <subcellularLocation>
        <location evidence="2">Cell membrane</location>
        <topology evidence="2">Lipid-anchor</topology>
    </subcellularLocation>
</comment>
<dbReference type="RefSeq" id="WP_093201789.1">
    <property type="nucleotide sequence ID" value="NZ_FNGS01000004.1"/>
</dbReference>
<dbReference type="SUPFAM" id="SSF56954">
    <property type="entry name" value="Outer membrane efflux proteins (OEP)"/>
    <property type="match status" value="1"/>
</dbReference>
<dbReference type="STRING" id="563176.SAMN04488090_2232"/>
<comment type="similarity">
    <text evidence="1 2">Belongs to the outer membrane factor (OMF) (TC 1.B.17) family.</text>
</comment>
<dbReference type="EMBL" id="FNGS01000004">
    <property type="protein sequence ID" value="SDL99685.1"/>
    <property type="molecule type" value="Genomic_DNA"/>
</dbReference>
<dbReference type="InterPro" id="IPR010131">
    <property type="entry name" value="MdtP/NodT-like"/>
</dbReference>
<keyword evidence="2" id="KW-0472">Membrane</keyword>
<dbReference type="NCBIfam" id="TIGR01845">
    <property type="entry name" value="outer_NodT"/>
    <property type="match status" value="1"/>
</dbReference>
<protein>
    <submittedName>
        <fullName evidence="3">Efflux transporter, outer membrane factor (OMF) lipoprotein, NodT family</fullName>
    </submittedName>
</protein>
<dbReference type="OrthoDB" id="9770517at2"/>
<organism evidence="3 4">
    <name type="scientific">Siphonobacter aquaeclarae</name>
    <dbReference type="NCBI Taxonomy" id="563176"/>
    <lineage>
        <taxon>Bacteria</taxon>
        <taxon>Pseudomonadati</taxon>
        <taxon>Bacteroidota</taxon>
        <taxon>Cytophagia</taxon>
        <taxon>Cytophagales</taxon>
        <taxon>Cytophagaceae</taxon>
        <taxon>Siphonobacter</taxon>
    </lineage>
</organism>
<dbReference type="InterPro" id="IPR003423">
    <property type="entry name" value="OMP_efflux"/>
</dbReference>
<keyword evidence="4" id="KW-1185">Reference proteome</keyword>
<dbReference type="AlphaFoldDB" id="A0A1G9PNP3"/>
<keyword evidence="2" id="KW-0812">Transmembrane</keyword>
<keyword evidence="2 3" id="KW-0449">Lipoprotein</keyword>
<dbReference type="Pfam" id="PF02321">
    <property type="entry name" value="OEP"/>
    <property type="match status" value="2"/>
</dbReference>
<evidence type="ECO:0000313" key="3">
    <source>
        <dbReference type="EMBL" id="SDL99685.1"/>
    </source>
</evidence>
<keyword evidence="2" id="KW-0564">Palmitate</keyword>
<reference evidence="3 4" key="1">
    <citation type="submission" date="2016-10" db="EMBL/GenBank/DDBJ databases">
        <authorList>
            <person name="de Groot N.N."/>
        </authorList>
    </citation>
    <scope>NUCLEOTIDE SEQUENCE [LARGE SCALE GENOMIC DNA]</scope>
    <source>
        <strain evidence="3 4">DSM 21668</strain>
    </source>
</reference>
<gene>
    <name evidence="3" type="ORF">SAMN04488090_2232</name>
</gene>